<reference evidence="2" key="1">
    <citation type="journal article" date="2018" name="PLoS Negl. Trop. Dis.">
        <title>Sialome diversity of ticks revealed by RNAseq of single tick salivary glands.</title>
        <authorList>
            <person name="Perner J."/>
            <person name="Kropackova S."/>
            <person name="Kopacek P."/>
            <person name="Ribeiro J.M."/>
        </authorList>
    </citation>
    <scope>NUCLEOTIDE SEQUENCE</scope>
    <source>
        <strain evidence="2">Siblings of single egg batch collected in Ceske Budejovice</strain>
        <tissue evidence="2">Salivary glands</tissue>
    </source>
</reference>
<organism evidence="2">
    <name type="scientific">Ixodes ricinus</name>
    <name type="common">Common tick</name>
    <name type="synonym">Acarus ricinus</name>
    <dbReference type="NCBI Taxonomy" id="34613"/>
    <lineage>
        <taxon>Eukaryota</taxon>
        <taxon>Metazoa</taxon>
        <taxon>Ecdysozoa</taxon>
        <taxon>Arthropoda</taxon>
        <taxon>Chelicerata</taxon>
        <taxon>Arachnida</taxon>
        <taxon>Acari</taxon>
        <taxon>Parasitiformes</taxon>
        <taxon>Ixodida</taxon>
        <taxon>Ixodoidea</taxon>
        <taxon>Ixodidae</taxon>
        <taxon>Ixodinae</taxon>
        <taxon>Ixodes</taxon>
    </lineage>
</organism>
<feature type="signal peptide" evidence="1">
    <location>
        <begin position="1"/>
        <end position="22"/>
    </location>
</feature>
<evidence type="ECO:0000313" key="2">
    <source>
        <dbReference type="EMBL" id="JAR93002.1"/>
    </source>
</evidence>
<sequence>MQNVSFVSFLFILLPQEGCVWSSGLGCTLAGLYRGPGCMGNEPRAFEILLRGSTGRRLEDPSLAIG</sequence>
<proteinExistence type="predicted"/>
<accession>A0A147BR87</accession>
<feature type="chain" id="PRO_5007542748" evidence="1">
    <location>
        <begin position="23"/>
        <end position="66"/>
    </location>
</feature>
<evidence type="ECO:0000256" key="1">
    <source>
        <dbReference type="SAM" id="SignalP"/>
    </source>
</evidence>
<protein>
    <submittedName>
        <fullName evidence="2">Putative secreted protein</fullName>
    </submittedName>
</protein>
<dbReference type="EMBL" id="GEGO01002402">
    <property type="protein sequence ID" value="JAR93002.1"/>
    <property type="molecule type" value="Transcribed_RNA"/>
</dbReference>
<dbReference type="AlphaFoldDB" id="A0A147BR87"/>
<keyword evidence="1" id="KW-0732">Signal</keyword>
<name>A0A147BR87_IXORI</name>